<name>A0AAV0BCH4_PHAPC</name>
<accession>A0AAV0BCH4</accession>
<evidence type="ECO:0000313" key="3">
    <source>
        <dbReference type="Proteomes" id="UP001153365"/>
    </source>
</evidence>
<dbReference type="Proteomes" id="UP001153365">
    <property type="component" value="Unassembled WGS sequence"/>
</dbReference>
<keyword evidence="3" id="KW-1185">Reference proteome</keyword>
<evidence type="ECO:0000256" key="1">
    <source>
        <dbReference type="SAM" id="SignalP"/>
    </source>
</evidence>
<proteinExistence type="predicted"/>
<dbReference type="EMBL" id="CALTRL010005699">
    <property type="protein sequence ID" value="CAH7684988.1"/>
    <property type="molecule type" value="Genomic_DNA"/>
</dbReference>
<feature type="signal peptide" evidence="1">
    <location>
        <begin position="1"/>
        <end position="23"/>
    </location>
</feature>
<reference evidence="2" key="1">
    <citation type="submission" date="2022-06" db="EMBL/GenBank/DDBJ databases">
        <authorList>
            <consortium name="SYNGENTA / RWTH Aachen University"/>
        </authorList>
    </citation>
    <scope>NUCLEOTIDE SEQUENCE</scope>
</reference>
<organism evidence="2 3">
    <name type="scientific">Phakopsora pachyrhizi</name>
    <name type="common">Asian soybean rust disease fungus</name>
    <dbReference type="NCBI Taxonomy" id="170000"/>
    <lineage>
        <taxon>Eukaryota</taxon>
        <taxon>Fungi</taxon>
        <taxon>Dikarya</taxon>
        <taxon>Basidiomycota</taxon>
        <taxon>Pucciniomycotina</taxon>
        <taxon>Pucciniomycetes</taxon>
        <taxon>Pucciniales</taxon>
        <taxon>Phakopsoraceae</taxon>
        <taxon>Phakopsora</taxon>
    </lineage>
</organism>
<protein>
    <submittedName>
        <fullName evidence="2">Expressed protein</fullName>
    </submittedName>
</protein>
<evidence type="ECO:0000313" key="2">
    <source>
        <dbReference type="EMBL" id="CAH7684988.1"/>
    </source>
</evidence>
<sequence>MISLTTLISTILLYSMVISITNSVVLDRGSYQSDNYHHHQSKRWLNSPFAPYYISGSSVYGGYYDPRYNFSPSYPIGSAKFYTQGLTNYLTWCPSGIYGFGASYEFSNQNYRTVPNPSSYSFFKKFSQSDKSSKRSYVSHEHSNDEEDYEIRKVSRNSHNFIKRGDQVQCRNQKGETISFVKSDCDAAAIKMVNQKSAVSNVGSCGLVLIGPQGQLSSSNLPIEKIQNDVQNILNTCTMGGPSNNFNNQFTNNRNSFINLPRGANPNYVILLTKGDGSPDY</sequence>
<gene>
    <name evidence="2" type="ORF">PPACK8108_LOCUS19446</name>
</gene>
<feature type="chain" id="PRO_5043605978" evidence="1">
    <location>
        <begin position="24"/>
        <end position="281"/>
    </location>
</feature>
<dbReference type="AlphaFoldDB" id="A0AAV0BCH4"/>
<comment type="caution">
    <text evidence="2">The sequence shown here is derived from an EMBL/GenBank/DDBJ whole genome shotgun (WGS) entry which is preliminary data.</text>
</comment>
<keyword evidence="1" id="KW-0732">Signal</keyword>